<keyword evidence="2" id="KW-1185">Reference proteome</keyword>
<organism evidence="1 2">
    <name type="scientific">Asticcacaulis currens</name>
    <dbReference type="NCBI Taxonomy" id="2984210"/>
    <lineage>
        <taxon>Bacteria</taxon>
        <taxon>Pseudomonadati</taxon>
        <taxon>Pseudomonadota</taxon>
        <taxon>Alphaproteobacteria</taxon>
        <taxon>Caulobacterales</taxon>
        <taxon>Caulobacteraceae</taxon>
        <taxon>Asticcacaulis</taxon>
    </lineage>
</organism>
<evidence type="ECO:0000313" key="2">
    <source>
        <dbReference type="Proteomes" id="UP001216595"/>
    </source>
</evidence>
<evidence type="ECO:0000313" key="1">
    <source>
        <dbReference type="EMBL" id="MDC7694209.1"/>
    </source>
</evidence>
<name>A0ABT5IDG5_9CAUL</name>
<dbReference type="EMBL" id="JAQQKW010000004">
    <property type="protein sequence ID" value="MDC7694209.1"/>
    <property type="molecule type" value="Genomic_DNA"/>
</dbReference>
<accession>A0ABT5IDG5</accession>
<comment type="caution">
    <text evidence="1">The sequence shown here is derived from an EMBL/GenBank/DDBJ whole genome shotgun (WGS) entry which is preliminary data.</text>
</comment>
<dbReference type="Proteomes" id="UP001216595">
    <property type="component" value="Unassembled WGS sequence"/>
</dbReference>
<gene>
    <name evidence="1" type="ORF">PQU94_07925</name>
</gene>
<sequence length="135" mass="15150">MARRTASIDAIIRGLADGGQLGLADLVAAEIDRLEPRSLPKTSRRETAHEELRQVYVADQLITRVIKNEIGLRRGLRESAFRMGVRQVETIEAGPDEKPARIVDVLTDSGRIEALETFLETWQSQIGRFREGQLI</sequence>
<protein>
    <submittedName>
        <fullName evidence="1">Uncharacterized protein</fullName>
    </submittedName>
</protein>
<dbReference type="RefSeq" id="WP_272740929.1">
    <property type="nucleotide sequence ID" value="NZ_JAQQKW010000004.1"/>
</dbReference>
<proteinExistence type="predicted"/>
<reference evidence="1 2" key="1">
    <citation type="submission" date="2023-01" db="EMBL/GenBank/DDBJ databases">
        <title>Novel species of the genus Asticcacaulis isolated from rivers.</title>
        <authorList>
            <person name="Lu H."/>
        </authorList>
    </citation>
    <scope>NUCLEOTIDE SEQUENCE [LARGE SCALE GENOMIC DNA]</scope>
    <source>
        <strain evidence="1 2">DXS10W</strain>
    </source>
</reference>